<organism evidence="2">
    <name type="scientific">marine metagenome</name>
    <dbReference type="NCBI Taxonomy" id="408172"/>
    <lineage>
        <taxon>unclassified sequences</taxon>
        <taxon>metagenomes</taxon>
        <taxon>ecological metagenomes</taxon>
    </lineage>
</organism>
<dbReference type="PROSITE" id="PS51123">
    <property type="entry name" value="OMPA_2"/>
    <property type="match status" value="1"/>
</dbReference>
<evidence type="ECO:0000259" key="1">
    <source>
        <dbReference type="PROSITE" id="PS51123"/>
    </source>
</evidence>
<evidence type="ECO:0000313" key="2">
    <source>
        <dbReference type="EMBL" id="SVD16558.1"/>
    </source>
</evidence>
<feature type="domain" description="OmpA-like" evidence="1">
    <location>
        <begin position="1"/>
        <end position="70"/>
    </location>
</feature>
<dbReference type="AlphaFoldDB" id="A0A382T593"/>
<dbReference type="InterPro" id="IPR036737">
    <property type="entry name" value="OmpA-like_sf"/>
</dbReference>
<reference evidence="2" key="1">
    <citation type="submission" date="2018-05" db="EMBL/GenBank/DDBJ databases">
        <authorList>
            <person name="Lanie J.A."/>
            <person name="Ng W.-L."/>
            <person name="Kazmierczak K.M."/>
            <person name="Andrzejewski T.M."/>
            <person name="Davidsen T.M."/>
            <person name="Wayne K.J."/>
            <person name="Tettelin H."/>
            <person name="Glass J.I."/>
            <person name="Rusch D."/>
            <person name="Podicherti R."/>
            <person name="Tsui H.-C.T."/>
            <person name="Winkler M.E."/>
        </authorList>
    </citation>
    <scope>NUCLEOTIDE SEQUENCE</scope>
</reference>
<proteinExistence type="predicted"/>
<accession>A0A382T593</accession>
<protein>
    <recommendedName>
        <fullName evidence="1">OmpA-like domain-containing protein</fullName>
    </recommendedName>
</protein>
<dbReference type="EMBL" id="UINC01133556">
    <property type="protein sequence ID" value="SVD16558.1"/>
    <property type="molecule type" value="Genomic_DNA"/>
</dbReference>
<name>A0A382T593_9ZZZZ</name>
<dbReference type="Gene3D" id="3.30.1330.60">
    <property type="entry name" value="OmpA-like domain"/>
    <property type="match status" value="1"/>
</dbReference>
<sequence length="70" mass="7830">MAGLDADDGGIHSYNNELLLGRATGIKRRLQQHFAIDPERIEIIGFGKDRPISVEADQKSNNRRADIILE</sequence>
<dbReference type="SUPFAM" id="SSF103088">
    <property type="entry name" value="OmpA-like"/>
    <property type="match status" value="1"/>
</dbReference>
<dbReference type="InterPro" id="IPR006665">
    <property type="entry name" value="OmpA-like"/>
</dbReference>
<gene>
    <name evidence="2" type="ORF">METZ01_LOCUS369412</name>
</gene>